<dbReference type="Pfam" id="PF00704">
    <property type="entry name" value="Glyco_hydro_18"/>
    <property type="match status" value="1"/>
</dbReference>
<dbReference type="GO" id="GO:0005576">
    <property type="term" value="C:extracellular region"/>
    <property type="evidence" value="ECO:0007669"/>
    <property type="project" value="TreeGrafter"/>
</dbReference>
<dbReference type="FunFam" id="3.10.50.10:FF:000001">
    <property type="entry name" value="Chitinase 3-like 1"/>
    <property type="match status" value="1"/>
</dbReference>
<accession>A0A2A3EJL0</accession>
<evidence type="ECO:0000256" key="1">
    <source>
        <dbReference type="ARBA" id="ARBA00023157"/>
    </source>
</evidence>
<dbReference type="EMBL" id="KZ288223">
    <property type="protein sequence ID" value="PBC31993.1"/>
    <property type="molecule type" value="Genomic_DNA"/>
</dbReference>
<dbReference type="GO" id="GO:0006032">
    <property type="term" value="P:chitin catabolic process"/>
    <property type="evidence" value="ECO:0007669"/>
    <property type="project" value="TreeGrafter"/>
</dbReference>
<sequence length="396" mass="44575">MRQVLRAGFLITFLAYAITNIVADNKIVCYYGSWSTYRPGIGQFNPTDIDPKLCTHIVYTFVGIYTDGRIYILDSWNDLPNGKDGFGEFTRLRQLNPNVTALVGMGGWNEGSYKYSQVAGNATVRAKFVKNMVTFLRMYNFDGLDLDWSFPNQRGGVVADRENYISLLKELREEFNKSGFNLSVTVSAPEYSASQSYIIPELVKYVDYISLMTYDLHGTWENAALLHSGLYPSGKDTNIRLDTNVDWCVKYWLTQGAPADKIILGIPGHGRSFTLSNSTNNQPGAPILGVGIAGPYTRESGLFSYSEILEFIKSGWTVERDSKQRVPYAYKGNQWVGYDDVTSVEEKVNYAKSKGLAGVMLWGIENDDFQGLYGEQYPLLNTINKYNLELHCDINV</sequence>
<evidence type="ECO:0000259" key="3">
    <source>
        <dbReference type="PROSITE" id="PS51910"/>
    </source>
</evidence>
<dbReference type="STRING" id="94128.A0A2A3EJL0"/>
<feature type="chain" id="PRO_5012562243" evidence="2">
    <location>
        <begin position="24"/>
        <end position="396"/>
    </location>
</feature>
<keyword evidence="1" id="KW-1015">Disulfide bond</keyword>
<dbReference type="InterPro" id="IPR050314">
    <property type="entry name" value="Glycosyl_Hydrlase_18"/>
</dbReference>
<dbReference type="PANTHER" id="PTHR11177:SF360">
    <property type="entry name" value="CHITINASE 4-RELATED"/>
    <property type="match status" value="1"/>
</dbReference>
<dbReference type="Proteomes" id="UP000242457">
    <property type="component" value="Unassembled WGS sequence"/>
</dbReference>
<dbReference type="InterPro" id="IPR017853">
    <property type="entry name" value="GH"/>
</dbReference>
<keyword evidence="5" id="KW-1185">Reference proteome</keyword>
<dbReference type="AlphaFoldDB" id="A0A2A3EJL0"/>
<dbReference type="PROSITE" id="PS51910">
    <property type="entry name" value="GH18_2"/>
    <property type="match status" value="1"/>
</dbReference>
<proteinExistence type="predicted"/>
<name>A0A2A3EJL0_APICC</name>
<dbReference type="SMART" id="SM00636">
    <property type="entry name" value="Glyco_18"/>
    <property type="match status" value="1"/>
</dbReference>
<dbReference type="Gene3D" id="3.10.50.10">
    <property type="match status" value="1"/>
</dbReference>
<dbReference type="InterPro" id="IPR029070">
    <property type="entry name" value="Chitinase_insertion_sf"/>
</dbReference>
<dbReference type="SUPFAM" id="SSF54556">
    <property type="entry name" value="Chitinase insertion domain"/>
    <property type="match status" value="1"/>
</dbReference>
<dbReference type="InterPro" id="IPR001223">
    <property type="entry name" value="Glyco_hydro18_cat"/>
</dbReference>
<dbReference type="Gene3D" id="3.20.20.80">
    <property type="entry name" value="Glycosidases"/>
    <property type="match status" value="1"/>
</dbReference>
<dbReference type="GO" id="GO:0004568">
    <property type="term" value="F:chitinase activity"/>
    <property type="evidence" value="ECO:0007669"/>
    <property type="project" value="TreeGrafter"/>
</dbReference>
<dbReference type="SUPFAM" id="SSF51445">
    <property type="entry name" value="(Trans)glycosidases"/>
    <property type="match status" value="1"/>
</dbReference>
<feature type="signal peptide" evidence="2">
    <location>
        <begin position="1"/>
        <end position="23"/>
    </location>
</feature>
<reference evidence="4 5" key="1">
    <citation type="submission" date="2014-07" db="EMBL/GenBank/DDBJ databases">
        <title>Genomic and transcriptomic analysis on Apis cerana provide comprehensive insights into honey bee biology.</title>
        <authorList>
            <person name="Diao Q."/>
            <person name="Sun L."/>
            <person name="Zheng H."/>
            <person name="Zheng H."/>
            <person name="Xu S."/>
            <person name="Wang S."/>
            <person name="Zeng Z."/>
            <person name="Hu F."/>
            <person name="Su S."/>
            <person name="Wu J."/>
        </authorList>
    </citation>
    <scope>NUCLEOTIDE SEQUENCE [LARGE SCALE GENOMIC DNA]</scope>
    <source>
        <tissue evidence="4">Pupae without intestine</tissue>
    </source>
</reference>
<evidence type="ECO:0000256" key="2">
    <source>
        <dbReference type="SAM" id="SignalP"/>
    </source>
</evidence>
<protein>
    <submittedName>
        <fullName evidence="4">Acidic mammalian chitinase</fullName>
    </submittedName>
</protein>
<gene>
    <name evidence="4" type="ORF">APICC_08718</name>
</gene>
<feature type="domain" description="GH18" evidence="3">
    <location>
        <begin position="25"/>
        <end position="390"/>
    </location>
</feature>
<organism evidence="4 5">
    <name type="scientific">Apis cerana cerana</name>
    <name type="common">Oriental honeybee</name>
    <dbReference type="NCBI Taxonomy" id="94128"/>
    <lineage>
        <taxon>Eukaryota</taxon>
        <taxon>Metazoa</taxon>
        <taxon>Ecdysozoa</taxon>
        <taxon>Arthropoda</taxon>
        <taxon>Hexapoda</taxon>
        <taxon>Insecta</taxon>
        <taxon>Pterygota</taxon>
        <taxon>Neoptera</taxon>
        <taxon>Endopterygota</taxon>
        <taxon>Hymenoptera</taxon>
        <taxon>Apocrita</taxon>
        <taxon>Aculeata</taxon>
        <taxon>Apoidea</taxon>
        <taxon>Anthophila</taxon>
        <taxon>Apidae</taxon>
        <taxon>Apis</taxon>
    </lineage>
</organism>
<dbReference type="InterPro" id="IPR011583">
    <property type="entry name" value="Chitinase_II/V-like_cat"/>
</dbReference>
<evidence type="ECO:0000313" key="4">
    <source>
        <dbReference type="EMBL" id="PBC31993.1"/>
    </source>
</evidence>
<keyword evidence="2" id="KW-0732">Signal</keyword>
<evidence type="ECO:0000313" key="5">
    <source>
        <dbReference type="Proteomes" id="UP000242457"/>
    </source>
</evidence>
<dbReference type="PANTHER" id="PTHR11177">
    <property type="entry name" value="CHITINASE"/>
    <property type="match status" value="1"/>
</dbReference>
<dbReference type="OrthoDB" id="73875at2759"/>
<dbReference type="CDD" id="cd02872">
    <property type="entry name" value="GH18_chitolectin_chitotriosidase"/>
    <property type="match status" value="1"/>
</dbReference>
<dbReference type="GO" id="GO:0005975">
    <property type="term" value="P:carbohydrate metabolic process"/>
    <property type="evidence" value="ECO:0007669"/>
    <property type="project" value="InterPro"/>
</dbReference>
<dbReference type="GO" id="GO:0008061">
    <property type="term" value="F:chitin binding"/>
    <property type="evidence" value="ECO:0007669"/>
    <property type="project" value="InterPro"/>
</dbReference>